<comment type="caution">
    <text evidence="1">The sequence shown here is derived from an EMBL/GenBank/DDBJ whole genome shotgun (WGS) entry which is preliminary data.</text>
</comment>
<organism evidence="1 2">
    <name type="scientific">Racocetra persica</name>
    <dbReference type="NCBI Taxonomy" id="160502"/>
    <lineage>
        <taxon>Eukaryota</taxon>
        <taxon>Fungi</taxon>
        <taxon>Fungi incertae sedis</taxon>
        <taxon>Mucoromycota</taxon>
        <taxon>Glomeromycotina</taxon>
        <taxon>Glomeromycetes</taxon>
        <taxon>Diversisporales</taxon>
        <taxon>Gigasporaceae</taxon>
        <taxon>Racocetra</taxon>
    </lineage>
</organism>
<sequence length="373" mass="42185">MSRAKKLARLLPPVDELIPDNPVDELITDNEVSSIGKQNDISSEINNVRKIGPPLPLLIQPAGIETTLPKIPSKFTQPEDPRLLKVAVLGTPNAGKSTLLNALLGEVVSVVSDKAHTTRERILAVLSEGNTQILFLDTPGTVMGNKRIRLNRGLINASWQSLVDVDHVLVVVDAHRAAHQSTYNESSLFDRLNDYELPVTLVLNKIDLLENDDQLLQNVYLKFKEKCHYLKNTINISALRKQGLDVLKEQLISYAYPQEWVYPSEIKSEMADLKRVEDFVRAELLASLRSYLPYIIKQENVGWTELEDGSLRIEQIIYVERESQERIVVGKQGSVIKAVTRRACKAMFAAFKRPVRLYLTVKVRNTEKIRRSM</sequence>
<dbReference type="Proteomes" id="UP000789920">
    <property type="component" value="Unassembled WGS sequence"/>
</dbReference>
<dbReference type="EMBL" id="CAJVQC010000099">
    <property type="protein sequence ID" value="CAG8460755.1"/>
    <property type="molecule type" value="Genomic_DNA"/>
</dbReference>
<evidence type="ECO:0000313" key="1">
    <source>
        <dbReference type="EMBL" id="CAG8460755.1"/>
    </source>
</evidence>
<evidence type="ECO:0000313" key="2">
    <source>
        <dbReference type="Proteomes" id="UP000789920"/>
    </source>
</evidence>
<name>A0ACA9K9G5_9GLOM</name>
<protein>
    <submittedName>
        <fullName evidence="1">8210_t:CDS:1</fullName>
    </submittedName>
</protein>
<proteinExistence type="predicted"/>
<reference evidence="1" key="1">
    <citation type="submission" date="2021-06" db="EMBL/GenBank/DDBJ databases">
        <authorList>
            <person name="Kallberg Y."/>
            <person name="Tangrot J."/>
            <person name="Rosling A."/>
        </authorList>
    </citation>
    <scope>NUCLEOTIDE SEQUENCE</scope>
    <source>
        <strain evidence="1">MA461A</strain>
    </source>
</reference>
<accession>A0ACA9K9G5</accession>
<gene>
    <name evidence="1" type="ORF">RPERSI_LOCUS146</name>
</gene>
<keyword evidence="2" id="KW-1185">Reference proteome</keyword>